<name>A0A849C496_9NOCA</name>
<organism evidence="1 2">
    <name type="scientific">Nocardia uniformis</name>
    <dbReference type="NCBI Taxonomy" id="53432"/>
    <lineage>
        <taxon>Bacteria</taxon>
        <taxon>Bacillati</taxon>
        <taxon>Actinomycetota</taxon>
        <taxon>Actinomycetes</taxon>
        <taxon>Mycobacteriales</taxon>
        <taxon>Nocardiaceae</taxon>
        <taxon>Nocardia</taxon>
    </lineage>
</organism>
<proteinExistence type="predicted"/>
<protein>
    <submittedName>
        <fullName evidence="1">Uncharacterized protein</fullName>
    </submittedName>
</protein>
<accession>A0A849C496</accession>
<gene>
    <name evidence="1" type="ORF">HLB23_15030</name>
</gene>
<dbReference type="AlphaFoldDB" id="A0A849C496"/>
<keyword evidence="2" id="KW-1185">Reference proteome</keyword>
<dbReference type="RefSeq" id="WP_067524425.1">
    <property type="nucleotide sequence ID" value="NZ_JABELX010000005.1"/>
</dbReference>
<reference evidence="1 2" key="1">
    <citation type="submission" date="2020-05" db="EMBL/GenBank/DDBJ databases">
        <title>MicrobeNet Type strains.</title>
        <authorList>
            <person name="Nicholson A.C."/>
        </authorList>
    </citation>
    <scope>NUCLEOTIDE SEQUENCE [LARGE SCALE GENOMIC DNA]</scope>
    <source>
        <strain evidence="1 2">JCM 3224</strain>
    </source>
</reference>
<dbReference type="EMBL" id="JABELX010000005">
    <property type="protein sequence ID" value="NNH71165.1"/>
    <property type="molecule type" value="Genomic_DNA"/>
</dbReference>
<evidence type="ECO:0000313" key="2">
    <source>
        <dbReference type="Proteomes" id="UP000586827"/>
    </source>
</evidence>
<dbReference type="Proteomes" id="UP000586827">
    <property type="component" value="Unassembled WGS sequence"/>
</dbReference>
<sequence>MTTLSDPTLELVVDRIRGDQTKFHSLEALLMHTDLKRPEYQVDMWVNTESYWGRLVIPAYGARQASLQGNAEADRAVLLLVEYTVERLLKGQSVERRDLPPWVSDLRAALLFDGYDLYIDSVGTPADGEVRCRLRPTDVLPVPLAEKVELAEIELELRGQQKSLEQLHEATECYLRRDYPACDEHLATAMELLVAYAVGSLDDDLTKNIRHLVDTNRLPIAVATRLLRDIRTMTSENPYPHRTRADASRFRVQLATVRASTLLSLVDLWGGSVREAVEFR</sequence>
<comment type="caution">
    <text evidence="1">The sequence shown here is derived from an EMBL/GenBank/DDBJ whole genome shotgun (WGS) entry which is preliminary data.</text>
</comment>
<evidence type="ECO:0000313" key="1">
    <source>
        <dbReference type="EMBL" id="NNH71165.1"/>
    </source>
</evidence>